<dbReference type="PANTHER" id="PTHR37807:SF3">
    <property type="entry name" value="OS07G0160300 PROTEIN"/>
    <property type="match status" value="1"/>
</dbReference>
<dbReference type="Gene3D" id="3.40.50.300">
    <property type="entry name" value="P-loop containing nucleotide triphosphate hydrolases"/>
    <property type="match status" value="1"/>
</dbReference>
<protein>
    <submittedName>
        <fullName evidence="1">ATP-binding protein</fullName>
    </submittedName>
</protein>
<keyword evidence="2" id="KW-1185">Reference proteome</keyword>
<dbReference type="GO" id="GO:0005524">
    <property type="term" value="F:ATP binding"/>
    <property type="evidence" value="ECO:0007669"/>
    <property type="project" value="UniProtKB-KW"/>
</dbReference>
<dbReference type="AlphaFoldDB" id="A0A431VZ20"/>
<reference evidence="1 2" key="1">
    <citation type="submission" date="2018-12" db="EMBL/GenBank/DDBJ databases">
        <title>Bacillus yapensis draft genome sequence.</title>
        <authorList>
            <person name="Yu L."/>
            <person name="Xu X."/>
            <person name="Tang X."/>
        </authorList>
    </citation>
    <scope>NUCLEOTIDE SEQUENCE [LARGE SCALE GENOMIC DNA]</scope>
    <source>
        <strain evidence="1 2">XXST-01</strain>
    </source>
</reference>
<dbReference type="PANTHER" id="PTHR37807">
    <property type="entry name" value="OS07G0160300 PROTEIN"/>
    <property type="match status" value="1"/>
</dbReference>
<dbReference type="OrthoDB" id="3819922at2"/>
<dbReference type="RefSeq" id="WP_126409952.1">
    <property type="nucleotide sequence ID" value="NZ_RXNT01000015.1"/>
</dbReference>
<accession>A0A431VZ20</accession>
<dbReference type="EMBL" id="RXNT01000015">
    <property type="protein sequence ID" value="RTR28393.1"/>
    <property type="molecule type" value="Genomic_DNA"/>
</dbReference>
<comment type="caution">
    <text evidence="1">The sequence shown here is derived from an EMBL/GenBank/DDBJ whole genome shotgun (WGS) entry which is preliminary data.</text>
</comment>
<sequence length="174" mass="19903">MFFIQMSGFPGSGKSTLARQIAKETGAIIVDHDIVKSALLQSIEAAPIDGKLSGEISYNIDWSLIDFHLSQGHSVIFDSPCLYEEMVEKGTFLAEKYNVKYKYIECFLDDSRVINFRLKNRERIPSQIKEIHSEEAFQFTVNSSKKPTGYNCLVVDTREPLESYLQNVMKYIEE</sequence>
<name>A0A431VZ20_9BACI</name>
<dbReference type="Pfam" id="PF13671">
    <property type="entry name" value="AAA_33"/>
    <property type="match status" value="1"/>
</dbReference>
<dbReference type="InterPro" id="IPR027417">
    <property type="entry name" value="P-loop_NTPase"/>
</dbReference>
<dbReference type="Proteomes" id="UP000271374">
    <property type="component" value="Unassembled WGS sequence"/>
</dbReference>
<dbReference type="SUPFAM" id="SSF52540">
    <property type="entry name" value="P-loop containing nucleoside triphosphate hydrolases"/>
    <property type="match status" value="1"/>
</dbReference>
<proteinExistence type="predicted"/>
<organism evidence="1 2">
    <name type="scientific">Bacillus yapensis</name>
    <dbReference type="NCBI Taxonomy" id="2492960"/>
    <lineage>
        <taxon>Bacteria</taxon>
        <taxon>Bacillati</taxon>
        <taxon>Bacillota</taxon>
        <taxon>Bacilli</taxon>
        <taxon>Bacillales</taxon>
        <taxon>Bacillaceae</taxon>
        <taxon>Bacillus</taxon>
    </lineage>
</organism>
<gene>
    <name evidence="1" type="ORF">EKG37_16705</name>
</gene>
<evidence type="ECO:0000313" key="2">
    <source>
        <dbReference type="Proteomes" id="UP000271374"/>
    </source>
</evidence>
<keyword evidence="1" id="KW-0067">ATP-binding</keyword>
<evidence type="ECO:0000313" key="1">
    <source>
        <dbReference type="EMBL" id="RTR28393.1"/>
    </source>
</evidence>
<keyword evidence="1" id="KW-0547">Nucleotide-binding</keyword>